<evidence type="ECO:0000259" key="2">
    <source>
        <dbReference type="Pfam" id="PF00326"/>
    </source>
</evidence>
<dbReference type="RefSeq" id="WP_377168181.1">
    <property type="nucleotide sequence ID" value="NZ_JBHSMQ010000005.1"/>
</dbReference>
<comment type="caution">
    <text evidence="3">The sequence shown here is derived from an EMBL/GenBank/DDBJ whole genome shotgun (WGS) entry which is preliminary data.</text>
</comment>
<dbReference type="PANTHER" id="PTHR43037:SF1">
    <property type="entry name" value="BLL1128 PROTEIN"/>
    <property type="match status" value="1"/>
</dbReference>
<dbReference type="PANTHER" id="PTHR43037">
    <property type="entry name" value="UNNAMED PRODUCT-RELATED"/>
    <property type="match status" value="1"/>
</dbReference>
<dbReference type="SUPFAM" id="SSF53474">
    <property type="entry name" value="alpha/beta-Hydrolases"/>
    <property type="match status" value="2"/>
</dbReference>
<dbReference type="EMBL" id="JBHSMQ010000005">
    <property type="protein sequence ID" value="MFC5456185.1"/>
    <property type="molecule type" value="Genomic_DNA"/>
</dbReference>
<keyword evidence="4" id="KW-1185">Reference proteome</keyword>
<dbReference type="InterPro" id="IPR050955">
    <property type="entry name" value="Plant_Biomass_Hydrol_Est"/>
</dbReference>
<protein>
    <submittedName>
        <fullName evidence="3">Prolyl oligopeptidase family serine peptidase</fullName>
    </submittedName>
</protein>
<accession>A0ABW0KRT3</accession>
<keyword evidence="1" id="KW-0732">Signal</keyword>
<evidence type="ECO:0000256" key="1">
    <source>
        <dbReference type="ARBA" id="ARBA00022729"/>
    </source>
</evidence>
<proteinExistence type="predicted"/>
<feature type="domain" description="Peptidase S9 prolyl oligopeptidase catalytic" evidence="2">
    <location>
        <begin position="108"/>
        <end position="244"/>
    </location>
</feature>
<evidence type="ECO:0000313" key="3">
    <source>
        <dbReference type="EMBL" id="MFC5456185.1"/>
    </source>
</evidence>
<organism evidence="3 4">
    <name type="scientific">Prosthecobacter fluviatilis</name>
    <dbReference type="NCBI Taxonomy" id="445931"/>
    <lineage>
        <taxon>Bacteria</taxon>
        <taxon>Pseudomonadati</taxon>
        <taxon>Verrucomicrobiota</taxon>
        <taxon>Verrucomicrobiia</taxon>
        <taxon>Verrucomicrobiales</taxon>
        <taxon>Verrucomicrobiaceae</taxon>
        <taxon>Prosthecobacter</taxon>
    </lineage>
</organism>
<dbReference type="InterPro" id="IPR001375">
    <property type="entry name" value="Peptidase_S9_cat"/>
</dbReference>
<name>A0ABW0KRT3_9BACT</name>
<sequence>MRRAALIILVIAARVLADEPQDIVFKADIDGSQQRYVELMPPDFDPKAPHDVVLAFHGHGADRWQFIKDTRGECKGVRDVAAKFGMIVVSPDYRAKTSWMGPKAEADVVQIIAEMKLRHHVGRVFVAGGSMGGTAVLAFTALHPELVAGVCSLNGTANLIDYEKFQEARTASFGGSKSAVPEEYKKRSAEFFPEMFTMSAAFTTGGKDDVVPPQSVLRLVEKLRQAKRKVLSIHREAGGHSTTYEDTCAAMEFMLREAGCRATGERDALRVTMGAKSPAADLAADAQVFGKAIDRALKYESALTEADMRLLKNAGVRAKERAVAAAASTPTWTTKKGKVVRGFFSAVDGSVQPYGVIVPEKYDATKPMRLDVVLHGSSKPVGMSEMKFIARFDEGDDVAKSVPDVDYIELHPLGRVENCYRWAGETDVFEAIEAVCRNYRIDRDRVVLRGMSMGASGTWHLGLKNPDRFVAIGPYCGYVDTHRFSETPIPGFIKVGPLPTYQEIGLHMLDSVDYAANAGVVPAIAAIGDKDVFFQAHVIMGEAFAKEGIPFTNLISHGTGHVIEPKTHAEQMRRISEYAAKGLDHDPKQLIFVTWTVKYNRCHWLELLSLGRHYERAEFRASLIGDGLEVSETGNITRFAIHRPLSRMRIAGAEISLPPHKPEDVLVFAQTGGLWMCEGLRSQVKLTGKRPGLQGPIDDAFATPFLCVRGTGRPWNEAVNAWADENLKRFKYEWSRYMGGDLPVKNDTEVTEADMRGKHLILFGDPGSNSWIARALPNLPVTWTHDEVRLGDVTQPARDHAPVFICASPLAQDRYLVINSGHTFHEKEFAAFNYLLFPRLGDWAVIKIGAEEKVVRAGYFDESWRKAGVVAP</sequence>
<evidence type="ECO:0000313" key="4">
    <source>
        <dbReference type="Proteomes" id="UP001596052"/>
    </source>
</evidence>
<gene>
    <name evidence="3" type="ORF">ACFQDI_15080</name>
</gene>
<dbReference type="Gene3D" id="3.40.50.1820">
    <property type="entry name" value="alpha/beta hydrolase"/>
    <property type="match status" value="2"/>
</dbReference>
<reference evidence="4" key="1">
    <citation type="journal article" date="2019" name="Int. J. Syst. Evol. Microbiol.">
        <title>The Global Catalogue of Microorganisms (GCM) 10K type strain sequencing project: providing services to taxonomists for standard genome sequencing and annotation.</title>
        <authorList>
            <consortium name="The Broad Institute Genomics Platform"/>
            <consortium name="The Broad Institute Genome Sequencing Center for Infectious Disease"/>
            <person name="Wu L."/>
            <person name="Ma J."/>
        </authorList>
    </citation>
    <scope>NUCLEOTIDE SEQUENCE [LARGE SCALE GENOMIC DNA]</scope>
    <source>
        <strain evidence="4">CGMCC 4.1469</strain>
    </source>
</reference>
<dbReference type="InterPro" id="IPR029058">
    <property type="entry name" value="AB_hydrolase_fold"/>
</dbReference>
<dbReference type="Pfam" id="PF00326">
    <property type="entry name" value="Peptidase_S9"/>
    <property type="match status" value="2"/>
</dbReference>
<feature type="domain" description="Peptidase S9 prolyl oligopeptidase catalytic" evidence="2">
    <location>
        <begin position="426"/>
        <end position="583"/>
    </location>
</feature>
<dbReference type="Proteomes" id="UP001596052">
    <property type="component" value="Unassembled WGS sequence"/>
</dbReference>